<dbReference type="GO" id="GO:0042277">
    <property type="term" value="F:peptide binding"/>
    <property type="evidence" value="ECO:0007669"/>
    <property type="project" value="TreeGrafter"/>
</dbReference>
<dbReference type="GO" id="GO:0006508">
    <property type="term" value="P:proteolysis"/>
    <property type="evidence" value="ECO:0007669"/>
    <property type="project" value="TreeGrafter"/>
</dbReference>
<dbReference type="GO" id="GO:0070006">
    <property type="term" value="F:metalloaminopeptidase activity"/>
    <property type="evidence" value="ECO:0007669"/>
    <property type="project" value="TreeGrafter"/>
</dbReference>
<proteinExistence type="predicted"/>
<evidence type="ECO:0000256" key="1">
    <source>
        <dbReference type="SAM" id="SignalP"/>
    </source>
</evidence>
<dbReference type="Pfam" id="PF17900">
    <property type="entry name" value="Peptidase_M1_N"/>
    <property type="match status" value="1"/>
</dbReference>
<evidence type="ECO:0000313" key="3">
    <source>
        <dbReference type="Proteomes" id="UP000887540"/>
    </source>
</evidence>
<accession>A0A914C594</accession>
<dbReference type="GO" id="GO:0005615">
    <property type="term" value="C:extracellular space"/>
    <property type="evidence" value="ECO:0007669"/>
    <property type="project" value="TreeGrafter"/>
</dbReference>
<protein>
    <submittedName>
        <fullName evidence="4">Aminopeptidase N-like N-terminal domain-containing protein</fullName>
    </submittedName>
</protein>
<dbReference type="Gene3D" id="2.60.40.1730">
    <property type="entry name" value="tricorn interacting facor f3 domain"/>
    <property type="match status" value="1"/>
</dbReference>
<dbReference type="GO" id="GO:0008270">
    <property type="term" value="F:zinc ion binding"/>
    <property type="evidence" value="ECO:0007669"/>
    <property type="project" value="TreeGrafter"/>
</dbReference>
<dbReference type="GO" id="GO:0043171">
    <property type="term" value="P:peptide catabolic process"/>
    <property type="evidence" value="ECO:0007669"/>
    <property type="project" value="TreeGrafter"/>
</dbReference>
<dbReference type="PANTHER" id="PTHR11533:SF293">
    <property type="entry name" value="AMINOPEPTIDASE-2-RELATED"/>
    <property type="match status" value="1"/>
</dbReference>
<keyword evidence="1" id="KW-0732">Signal</keyword>
<dbReference type="SUPFAM" id="SSF63737">
    <property type="entry name" value="Leukotriene A4 hydrolase N-terminal domain"/>
    <property type="match status" value="1"/>
</dbReference>
<dbReference type="AlphaFoldDB" id="A0A914C594"/>
<dbReference type="Proteomes" id="UP000887540">
    <property type="component" value="Unplaced"/>
</dbReference>
<sequence length="296" mass="34038">MGTFKKLLVVLLLLVQIFVAHGYYPRKPGHRRASFRKNYLDKVLPQNSLPKKFASKSWLEQQDEITIKRNEFTNESVLIDRLEEEHFINLATIPRLPKNIQIEQYWITVQPYFPAPNVSYPPNRIQTFDGYTKIRFNMTQDAMSIVVDALRLNFTNVKLLLNGTRQPLISTSYDNTSFRLTITPVLFLKAGNTYELEFNYTGLINGYTTGGLFFSYWLNAQWTRPANGYIIATFFEIGSGARSVFPCFDDPSFKARFTVTLIYPSSYQALSNRNPSSPPVPYAYVSCILKVCEILS</sequence>
<evidence type="ECO:0000259" key="2">
    <source>
        <dbReference type="Pfam" id="PF17900"/>
    </source>
</evidence>
<reference evidence="4" key="1">
    <citation type="submission" date="2022-11" db="UniProtKB">
        <authorList>
            <consortium name="WormBaseParasite"/>
        </authorList>
    </citation>
    <scope>IDENTIFICATION</scope>
</reference>
<name>A0A914C594_9BILA</name>
<dbReference type="GO" id="GO:0005737">
    <property type="term" value="C:cytoplasm"/>
    <property type="evidence" value="ECO:0007669"/>
    <property type="project" value="TreeGrafter"/>
</dbReference>
<keyword evidence="3" id="KW-1185">Reference proteome</keyword>
<feature type="domain" description="Aminopeptidase N-like N-terminal" evidence="2">
    <location>
        <begin position="104"/>
        <end position="274"/>
    </location>
</feature>
<dbReference type="InterPro" id="IPR042097">
    <property type="entry name" value="Aminopeptidase_N-like_N_sf"/>
</dbReference>
<dbReference type="InterPro" id="IPR045357">
    <property type="entry name" value="Aminopeptidase_N-like_N"/>
</dbReference>
<dbReference type="GO" id="GO:0016020">
    <property type="term" value="C:membrane"/>
    <property type="evidence" value="ECO:0007669"/>
    <property type="project" value="TreeGrafter"/>
</dbReference>
<evidence type="ECO:0000313" key="4">
    <source>
        <dbReference type="WBParaSite" id="ACRNAN_Path_33.g125.t1"/>
    </source>
</evidence>
<dbReference type="WBParaSite" id="ACRNAN_Path_33.g125.t1">
    <property type="protein sequence ID" value="ACRNAN_Path_33.g125.t1"/>
    <property type="gene ID" value="ACRNAN_Path_33.g125"/>
</dbReference>
<organism evidence="3 4">
    <name type="scientific">Acrobeloides nanus</name>
    <dbReference type="NCBI Taxonomy" id="290746"/>
    <lineage>
        <taxon>Eukaryota</taxon>
        <taxon>Metazoa</taxon>
        <taxon>Ecdysozoa</taxon>
        <taxon>Nematoda</taxon>
        <taxon>Chromadorea</taxon>
        <taxon>Rhabditida</taxon>
        <taxon>Tylenchina</taxon>
        <taxon>Cephalobomorpha</taxon>
        <taxon>Cephaloboidea</taxon>
        <taxon>Cephalobidae</taxon>
        <taxon>Acrobeloides</taxon>
    </lineage>
</organism>
<dbReference type="InterPro" id="IPR050344">
    <property type="entry name" value="Peptidase_M1_aminopeptidases"/>
</dbReference>
<dbReference type="PANTHER" id="PTHR11533">
    <property type="entry name" value="PROTEASE M1 ZINC METALLOPROTEASE"/>
    <property type="match status" value="1"/>
</dbReference>
<feature type="signal peptide" evidence="1">
    <location>
        <begin position="1"/>
        <end position="22"/>
    </location>
</feature>
<feature type="chain" id="PRO_5036710459" evidence="1">
    <location>
        <begin position="23"/>
        <end position="296"/>
    </location>
</feature>